<proteinExistence type="predicted"/>
<dbReference type="STRING" id="1776384.GCA_900086585_03517"/>
<dbReference type="OrthoDB" id="195113at2"/>
<accession>A0A415E2U0</accession>
<protein>
    <submittedName>
        <fullName evidence="2">Dihydrofolate reductase</fullName>
    </submittedName>
</protein>
<comment type="caution">
    <text evidence="2">The sequence shown here is derived from an EMBL/GenBank/DDBJ whole genome shotgun (WGS) entry which is preliminary data.</text>
</comment>
<dbReference type="InterPro" id="IPR002734">
    <property type="entry name" value="RibDG_C"/>
</dbReference>
<dbReference type="PANTHER" id="PTHR38011">
    <property type="entry name" value="DIHYDROFOLATE REDUCTASE FAMILY PROTEIN (AFU_ORTHOLOGUE AFUA_8G06820)"/>
    <property type="match status" value="1"/>
</dbReference>
<organism evidence="2 3">
    <name type="scientific">Emergencia timonensis</name>
    <dbReference type="NCBI Taxonomy" id="1776384"/>
    <lineage>
        <taxon>Bacteria</taxon>
        <taxon>Bacillati</taxon>
        <taxon>Bacillota</taxon>
        <taxon>Clostridia</taxon>
        <taxon>Peptostreptococcales</taxon>
        <taxon>Anaerovoracaceae</taxon>
        <taxon>Emergencia</taxon>
    </lineage>
</organism>
<dbReference type="AlphaFoldDB" id="A0A415E2U0"/>
<dbReference type="GO" id="GO:0009231">
    <property type="term" value="P:riboflavin biosynthetic process"/>
    <property type="evidence" value="ECO:0007669"/>
    <property type="project" value="InterPro"/>
</dbReference>
<feature type="domain" description="Bacterial bifunctional deaminase-reductase C-terminal" evidence="1">
    <location>
        <begin position="3"/>
        <end position="162"/>
    </location>
</feature>
<gene>
    <name evidence="2" type="ORF">DW099_05990</name>
</gene>
<reference evidence="2 3" key="1">
    <citation type="submission" date="2018-08" db="EMBL/GenBank/DDBJ databases">
        <title>A genome reference for cultivated species of the human gut microbiota.</title>
        <authorList>
            <person name="Zou Y."/>
            <person name="Xue W."/>
            <person name="Luo G."/>
        </authorList>
    </citation>
    <scope>NUCLEOTIDE SEQUENCE [LARGE SCALE GENOMIC DNA]</scope>
    <source>
        <strain evidence="2 3">AM07-24</strain>
    </source>
</reference>
<evidence type="ECO:0000259" key="1">
    <source>
        <dbReference type="Pfam" id="PF01872"/>
    </source>
</evidence>
<keyword evidence="3" id="KW-1185">Reference proteome</keyword>
<dbReference type="PANTHER" id="PTHR38011:SF11">
    <property type="entry name" value="2,5-DIAMINO-6-RIBOSYLAMINO-4(3H)-PYRIMIDINONE 5'-PHOSPHATE REDUCTASE"/>
    <property type="match status" value="1"/>
</dbReference>
<dbReference type="RefSeq" id="WP_067541351.1">
    <property type="nucleotide sequence ID" value="NZ_AP025567.1"/>
</dbReference>
<dbReference type="Proteomes" id="UP000284841">
    <property type="component" value="Unassembled WGS sequence"/>
</dbReference>
<evidence type="ECO:0000313" key="2">
    <source>
        <dbReference type="EMBL" id="RHJ87967.1"/>
    </source>
</evidence>
<dbReference type="GeneID" id="83005813"/>
<dbReference type="GO" id="GO:0008703">
    <property type="term" value="F:5-amino-6-(5-phosphoribosylamino)uracil reductase activity"/>
    <property type="evidence" value="ECO:0007669"/>
    <property type="project" value="InterPro"/>
</dbReference>
<sequence>MKRKVILYMAVSLDGYITDKDGRTNWRNGESEFYQGDYGKSGFLSIVDTVIMGKNTYKKIMDKEGADNWPYKDMTTYVITHLPDEDTEAIKFVNTRMSTFLQKLLQEEGKDIWIYGGSDIANQVIRENMVDEYHLTIHPIILGGGERLFNDKNKEIKLHLVKNVAKNGVIDCLYEKQ</sequence>
<dbReference type="InterPro" id="IPR024072">
    <property type="entry name" value="DHFR-like_dom_sf"/>
</dbReference>
<name>A0A415E2U0_9FIRM</name>
<dbReference type="SUPFAM" id="SSF53597">
    <property type="entry name" value="Dihydrofolate reductase-like"/>
    <property type="match status" value="1"/>
</dbReference>
<dbReference type="EMBL" id="QRMS01000002">
    <property type="protein sequence ID" value="RHJ87967.1"/>
    <property type="molecule type" value="Genomic_DNA"/>
</dbReference>
<dbReference type="InterPro" id="IPR050765">
    <property type="entry name" value="Riboflavin_Biosynth_HTPR"/>
</dbReference>
<evidence type="ECO:0000313" key="3">
    <source>
        <dbReference type="Proteomes" id="UP000284841"/>
    </source>
</evidence>
<dbReference type="Pfam" id="PF01872">
    <property type="entry name" value="RibD_C"/>
    <property type="match status" value="1"/>
</dbReference>
<dbReference type="Gene3D" id="3.40.430.10">
    <property type="entry name" value="Dihydrofolate Reductase, subunit A"/>
    <property type="match status" value="1"/>
</dbReference>